<feature type="binding site" evidence="1">
    <location>
        <position position="139"/>
    </location>
    <ligand>
        <name>Mg(2+)</name>
        <dbReference type="ChEBI" id="CHEBI:18420"/>
        <label>1</label>
        <note>catalytic</note>
    </ligand>
</feature>
<dbReference type="EMBL" id="QQTP01000005">
    <property type="protein sequence ID" value="RDJ25545.1"/>
    <property type="molecule type" value="Genomic_DNA"/>
</dbReference>
<comment type="cofactor">
    <cofactor evidence="1">
        <name>Mg(2+)</name>
        <dbReference type="ChEBI" id="CHEBI:18420"/>
    </cofactor>
</comment>
<gene>
    <name evidence="3" type="ORF">DWE98_11550</name>
</gene>
<evidence type="ECO:0000313" key="4">
    <source>
        <dbReference type="Proteomes" id="UP000255207"/>
    </source>
</evidence>
<dbReference type="GO" id="GO:0000103">
    <property type="term" value="P:sulfate assimilation"/>
    <property type="evidence" value="ECO:0007669"/>
    <property type="project" value="TreeGrafter"/>
</dbReference>
<dbReference type="OrthoDB" id="9785695at2"/>
<dbReference type="Gene3D" id="3.30.540.10">
    <property type="entry name" value="Fructose-1,6-Bisphosphatase, subunit A, domain 1"/>
    <property type="match status" value="1"/>
</dbReference>
<dbReference type="GO" id="GO:0046872">
    <property type="term" value="F:metal ion binding"/>
    <property type="evidence" value="ECO:0007669"/>
    <property type="project" value="UniProtKB-KW"/>
</dbReference>
<dbReference type="GO" id="GO:0046854">
    <property type="term" value="P:phosphatidylinositol phosphate biosynthetic process"/>
    <property type="evidence" value="ECO:0007669"/>
    <property type="project" value="InterPro"/>
</dbReference>
<organism evidence="3 4">
    <name type="scientific">Bosea caraganae</name>
    <dbReference type="NCBI Taxonomy" id="2763117"/>
    <lineage>
        <taxon>Bacteria</taxon>
        <taxon>Pseudomonadati</taxon>
        <taxon>Pseudomonadota</taxon>
        <taxon>Alphaproteobacteria</taxon>
        <taxon>Hyphomicrobiales</taxon>
        <taxon>Boseaceae</taxon>
        <taxon>Bosea</taxon>
    </lineage>
</organism>
<feature type="region of interest" description="Disordered" evidence="2">
    <location>
        <begin position="1"/>
        <end position="35"/>
    </location>
</feature>
<feature type="compositionally biased region" description="Basic and acidic residues" evidence="2">
    <location>
        <begin position="11"/>
        <end position="20"/>
    </location>
</feature>
<feature type="binding site" evidence="1">
    <location>
        <position position="285"/>
    </location>
    <ligand>
        <name>Mg(2+)</name>
        <dbReference type="ChEBI" id="CHEBI:18420"/>
        <label>1</label>
        <note>catalytic</note>
    </ligand>
</feature>
<dbReference type="CDD" id="cd01638">
    <property type="entry name" value="CysQ"/>
    <property type="match status" value="1"/>
</dbReference>
<sequence>MADAAAQQRGQVERLERDGGHGTCPGVDVSGRSRHPGRRCDKIWCDLGLHVVNRIRAAGRRRTAMISPNDPRLGDRNALALRLAEAARLSGAVLLAMRSASDVRVKADGSPVCSADMAADHTAKQALVRLLPDFPVVSEESVEAVEAAPVFILLDPLDGTREFLAAGGSYCVAIAIIREGRPIAGAIVAPELGRLWFSGEDAFSQRVAADGTALGEPERIGVRLPPEDGLVTLISRFHADALSEGVLKTMPGHEPMPMSSAVKFGIIAAGEADLHVRGGPTMEWDIAAGDAILTAAGGVVRLLDGQLPRYGRPGGDFRNPPFVAASSEALAQRAIAAANTLPANSLPRS</sequence>
<keyword evidence="4" id="KW-1185">Reference proteome</keyword>
<dbReference type="InterPro" id="IPR000760">
    <property type="entry name" value="Inositol_monophosphatase-like"/>
</dbReference>
<protein>
    <submittedName>
        <fullName evidence="3">3'(2'),5'-bisphosphate nucleotidase CysQ</fullName>
    </submittedName>
</protein>
<dbReference type="InterPro" id="IPR020550">
    <property type="entry name" value="Inositol_monophosphatase_CS"/>
</dbReference>
<evidence type="ECO:0000313" key="3">
    <source>
        <dbReference type="EMBL" id="RDJ25545.1"/>
    </source>
</evidence>
<feature type="binding site" evidence="1">
    <location>
        <position position="157"/>
    </location>
    <ligand>
        <name>Mg(2+)</name>
        <dbReference type="ChEBI" id="CHEBI:18420"/>
        <label>1</label>
        <note>catalytic</note>
    </ligand>
</feature>
<proteinExistence type="predicted"/>
<dbReference type="PANTHER" id="PTHR43028:SF5">
    <property type="entry name" value="3'(2'),5'-BISPHOSPHATE NUCLEOTIDASE 1"/>
    <property type="match status" value="1"/>
</dbReference>
<keyword evidence="1" id="KW-0460">Magnesium</keyword>
<evidence type="ECO:0000256" key="1">
    <source>
        <dbReference type="PIRSR" id="PIRSR600760-2"/>
    </source>
</evidence>
<dbReference type="SUPFAM" id="SSF56655">
    <property type="entry name" value="Carbohydrate phosphatase"/>
    <property type="match status" value="1"/>
</dbReference>
<dbReference type="GO" id="GO:0008441">
    <property type="term" value="F:3'(2'),5'-bisphosphate nucleotidase activity"/>
    <property type="evidence" value="ECO:0007669"/>
    <property type="project" value="TreeGrafter"/>
</dbReference>
<feature type="binding site" evidence="1">
    <location>
        <position position="158"/>
    </location>
    <ligand>
        <name>Mg(2+)</name>
        <dbReference type="ChEBI" id="CHEBI:18420"/>
        <label>1</label>
        <note>catalytic</note>
    </ligand>
</feature>
<dbReference type="Pfam" id="PF00459">
    <property type="entry name" value="Inositol_P"/>
    <property type="match status" value="1"/>
</dbReference>
<dbReference type="Gene3D" id="3.40.190.80">
    <property type="match status" value="1"/>
</dbReference>
<name>A0A370L713_9HYPH</name>
<evidence type="ECO:0000256" key="2">
    <source>
        <dbReference type="SAM" id="MobiDB-lite"/>
    </source>
</evidence>
<dbReference type="InterPro" id="IPR050725">
    <property type="entry name" value="CysQ/Inositol_MonoPase"/>
</dbReference>
<feature type="binding site" evidence="1">
    <location>
        <position position="155"/>
    </location>
    <ligand>
        <name>Mg(2+)</name>
        <dbReference type="ChEBI" id="CHEBI:18420"/>
        <label>1</label>
        <note>catalytic</note>
    </ligand>
</feature>
<dbReference type="AlphaFoldDB" id="A0A370L713"/>
<accession>A0A370L713</accession>
<comment type="caution">
    <text evidence="3">The sequence shown here is derived from an EMBL/GenBank/DDBJ whole genome shotgun (WGS) entry which is preliminary data.</text>
</comment>
<dbReference type="GO" id="GO:0050427">
    <property type="term" value="P:3'-phosphoadenosine 5'-phosphosulfate metabolic process"/>
    <property type="evidence" value="ECO:0007669"/>
    <property type="project" value="TreeGrafter"/>
</dbReference>
<dbReference type="Proteomes" id="UP000255207">
    <property type="component" value="Unassembled WGS sequence"/>
</dbReference>
<dbReference type="PROSITE" id="PS00630">
    <property type="entry name" value="IMP_2"/>
    <property type="match status" value="1"/>
</dbReference>
<dbReference type="PRINTS" id="PR00377">
    <property type="entry name" value="IMPHPHTASES"/>
</dbReference>
<dbReference type="PANTHER" id="PTHR43028">
    <property type="entry name" value="3'(2'),5'-BISPHOSPHATE NUCLEOTIDASE 1"/>
    <property type="match status" value="1"/>
</dbReference>
<reference evidence="4" key="1">
    <citation type="submission" date="2018-07" db="EMBL/GenBank/DDBJ databases">
        <authorList>
            <person name="Safronova V.I."/>
            <person name="Chirak E.R."/>
            <person name="Sazanova A.L."/>
        </authorList>
    </citation>
    <scope>NUCLEOTIDE SEQUENCE [LARGE SCALE GENOMIC DNA]</scope>
    <source>
        <strain evidence="4">RCAM04685</strain>
    </source>
</reference>
<keyword evidence="1" id="KW-0479">Metal-binding</keyword>